<name>K2KGG6_HELPX</name>
<evidence type="ECO:0000313" key="3">
    <source>
        <dbReference type="Proteomes" id="UP000006759"/>
    </source>
</evidence>
<proteinExistence type="predicted"/>
<dbReference type="AlphaFoldDB" id="K2KGG6"/>
<sequence>MKALKIFLKKSLILLLAVALNHLNAVAMIVDNPTQNAWNGAKRAWDESKWVNI</sequence>
<comment type="caution">
    <text evidence="2">The sequence shown here is derived from an EMBL/GenBank/DDBJ whole genome shotgun (WGS) entry which is preliminary data.</text>
</comment>
<evidence type="ECO:0000256" key="1">
    <source>
        <dbReference type="SAM" id="SignalP"/>
    </source>
</evidence>
<dbReference type="PATRIC" id="fig|1145113.3.peg.989"/>
<feature type="signal peptide" evidence="1">
    <location>
        <begin position="1"/>
        <end position="27"/>
    </location>
</feature>
<organism evidence="2 3">
    <name type="scientific">Helicobacter pylori R036d</name>
    <dbReference type="NCBI Taxonomy" id="1145113"/>
    <lineage>
        <taxon>Bacteria</taxon>
        <taxon>Pseudomonadati</taxon>
        <taxon>Campylobacterota</taxon>
        <taxon>Epsilonproteobacteria</taxon>
        <taxon>Campylobacterales</taxon>
        <taxon>Helicobacteraceae</taxon>
        <taxon>Helicobacter</taxon>
    </lineage>
</organism>
<dbReference type="Proteomes" id="UP000006759">
    <property type="component" value="Unassembled WGS sequence"/>
</dbReference>
<keyword evidence="1" id="KW-0732">Signal</keyword>
<protein>
    <submittedName>
        <fullName evidence="2">Uncharacterized protein</fullName>
    </submittedName>
</protein>
<reference evidence="2 3" key="1">
    <citation type="submission" date="2012-08" db="EMBL/GenBank/DDBJ databases">
        <title>Comparative Sequence Analysis of H. pylori isolates.</title>
        <authorList>
            <person name="Blanchard T.G."/>
            <person name="Czinn S.J."/>
            <person name="McCracken C.M."/>
            <person name="Abolude K.A."/>
            <person name="Shefchek K.S."/>
            <person name="Maroo A.M."/>
            <person name="Santana-Cruz I.S."/>
            <person name="Tallon L.J."/>
            <person name="Ficke F.W.F."/>
        </authorList>
    </citation>
    <scope>NUCLEOTIDE SEQUENCE [LARGE SCALE GENOMIC DNA]</scope>
    <source>
        <strain evidence="2 3">R036d</strain>
    </source>
</reference>
<dbReference type="EMBL" id="AMOT01000004">
    <property type="protein sequence ID" value="EKE85847.1"/>
    <property type="molecule type" value="Genomic_DNA"/>
</dbReference>
<accession>K2KGG6</accession>
<feature type="chain" id="PRO_5003859953" evidence="1">
    <location>
        <begin position="28"/>
        <end position="53"/>
    </location>
</feature>
<evidence type="ECO:0000313" key="2">
    <source>
        <dbReference type="EMBL" id="EKE85847.1"/>
    </source>
</evidence>
<gene>
    <name evidence="2" type="ORF">OUI_1004</name>
</gene>